<gene>
    <name evidence="1" type="ORF">HGM15179_005353</name>
</gene>
<dbReference type="Proteomes" id="UP000796761">
    <property type="component" value="Unassembled WGS sequence"/>
</dbReference>
<proteinExistence type="predicted"/>
<protein>
    <submittedName>
        <fullName evidence="1">Uncharacterized protein</fullName>
    </submittedName>
</protein>
<dbReference type="AlphaFoldDB" id="A0A8K1GMJ3"/>
<sequence>MEWRLRRKKQLREKEKVVEIQHFSSRSGSPEGCLVMVGWHMLAFLCLQYNAIILRDREGELSFGEERTNPIVEDTNEILREMSITSGEVPVLDSVDSKHTFQEVKTEAERLTCCRCRDTAVKHELIIASILVEPLVQNLVRHLKLIMSRKSKCFTWILGVLCQHIEKCDSILSTLEQEFCHTFVSKDQALSIPED</sequence>
<organism evidence="1 2">
    <name type="scientific">Zosterops borbonicus</name>
    <dbReference type="NCBI Taxonomy" id="364589"/>
    <lineage>
        <taxon>Eukaryota</taxon>
        <taxon>Metazoa</taxon>
        <taxon>Chordata</taxon>
        <taxon>Craniata</taxon>
        <taxon>Vertebrata</taxon>
        <taxon>Euteleostomi</taxon>
        <taxon>Archelosauria</taxon>
        <taxon>Archosauria</taxon>
        <taxon>Dinosauria</taxon>
        <taxon>Saurischia</taxon>
        <taxon>Theropoda</taxon>
        <taxon>Coelurosauria</taxon>
        <taxon>Aves</taxon>
        <taxon>Neognathae</taxon>
        <taxon>Neoaves</taxon>
        <taxon>Telluraves</taxon>
        <taxon>Australaves</taxon>
        <taxon>Passeriformes</taxon>
        <taxon>Sylvioidea</taxon>
        <taxon>Zosteropidae</taxon>
        <taxon>Zosterops</taxon>
    </lineage>
</organism>
<dbReference type="EMBL" id="SWJQ01000113">
    <property type="protein sequence ID" value="TRZ21786.1"/>
    <property type="molecule type" value="Genomic_DNA"/>
</dbReference>
<keyword evidence="2" id="KW-1185">Reference proteome</keyword>
<reference evidence="1" key="1">
    <citation type="submission" date="2019-04" db="EMBL/GenBank/DDBJ databases">
        <title>Genome assembly of Zosterops borbonicus 15179.</title>
        <authorList>
            <person name="Leroy T."/>
            <person name="Anselmetti Y."/>
            <person name="Tilak M.-K."/>
            <person name="Nabholz B."/>
        </authorList>
    </citation>
    <scope>NUCLEOTIDE SEQUENCE</scope>
    <source>
        <strain evidence="1">HGM_15179</strain>
        <tissue evidence="1">Muscle</tissue>
    </source>
</reference>
<accession>A0A8K1GMJ3</accession>
<evidence type="ECO:0000313" key="1">
    <source>
        <dbReference type="EMBL" id="TRZ21786.1"/>
    </source>
</evidence>
<evidence type="ECO:0000313" key="2">
    <source>
        <dbReference type="Proteomes" id="UP000796761"/>
    </source>
</evidence>
<name>A0A8K1GMJ3_9PASS</name>
<comment type="caution">
    <text evidence="1">The sequence shown here is derived from an EMBL/GenBank/DDBJ whole genome shotgun (WGS) entry which is preliminary data.</text>
</comment>